<feature type="region of interest" description="Disordered" evidence="4">
    <location>
        <begin position="417"/>
        <end position="439"/>
    </location>
</feature>
<dbReference type="AlphaFoldDB" id="A0A3A8Q584"/>
<accession>A0A3A8Q584</accession>
<dbReference type="GO" id="GO:0006508">
    <property type="term" value="P:proteolysis"/>
    <property type="evidence" value="ECO:0007669"/>
    <property type="project" value="UniProtKB-KW"/>
</dbReference>
<dbReference type="Pfam" id="PF02902">
    <property type="entry name" value="Peptidase_C48"/>
    <property type="match status" value="1"/>
</dbReference>
<sequence>MAWCEHHGQHFGLVCPTCARTGPRTGPRPRPDPSPGPSSAPKRPPSPKPEIAKAPAPKRQRPLGGPTPGFIDLTQEDEPEALPPPPIIIVLDDASDEAPPLAQPAQADLAHVREVLADEESWLTDDVINHVYSNHLEPLLRRDARFQYIPPSITQVAALSPGVLDPLQCAGSVVIIPVNRDNLHWSLLVYFARARVCIHYDSLQGYNAAFATHLFHQLKRVGVIADNVRFVPTSDLLQRDGYNCGAFMLCVIELIIRANGHRPLISELQGISTSTCADLRRRWRAALPHAPPSARGPSPSSRRLPSPVDWSLEQALNELLWQGLHVDSGNGGGDATALEELKGKIFQACGTGASGGLQKALTRQFQALGLARMQALFHAFKRCPQLMLFIYDRFVTRYETLYRTYRSTKQEARWLSNLHKPSPSRSNGPSLSHDVNETFQRKTVPGRKDYYRHDRSPWARHQLAPQSSPAEDLEQGNDDLRAWLHTLVNLSLWRKVFSTTYPKGLRGQSVAHFLELETPFGQVLVHNMKYISGKGTTRFLLKLTNLQGQSPPLARGTPRTDIQEFNAETVFLDASYGDELKLLTQLMKTCRLTDAQVATQMLSMLGGRLSQPMPQFFSVEVTTSAVTVVMDSAQWQSRRYGDRPLFTGQGLAQEVRKNCTVTCRADLILVYLCSHFFLAEPRHALPLFLGNMEALALVERGVLTFKDLLERFPEREGGEEGSLFPSYNYGERWREIRLPLLQIAGYYDHAPDLLDYKSQSPRQVNTRQLLALGRTEDDGALFALHKILFMHFLCWMFGTDIDPLLKPLWEG</sequence>
<evidence type="ECO:0000256" key="3">
    <source>
        <dbReference type="ARBA" id="ARBA00022807"/>
    </source>
</evidence>
<dbReference type="SUPFAM" id="SSF54001">
    <property type="entry name" value="Cysteine proteinases"/>
    <property type="match status" value="1"/>
</dbReference>
<feature type="region of interest" description="Disordered" evidence="4">
    <location>
        <begin position="21"/>
        <end position="86"/>
    </location>
</feature>
<dbReference type="Gene3D" id="3.40.395.10">
    <property type="entry name" value="Adenoviral Proteinase, Chain A"/>
    <property type="match status" value="1"/>
</dbReference>
<dbReference type="GO" id="GO:0019784">
    <property type="term" value="F:deNEDDylase activity"/>
    <property type="evidence" value="ECO:0007669"/>
    <property type="project" value="InterPro"/>
</dbReference>
<dbReference type="GO" id="GO:0000338">
    <property type="term" value="P:protein deneddylation"/>
    <property type="evidence" value="ECO:0007669"/>
    <property type="project" value="TreeGrafter"/>
</dbReference>
<keyword evidence="7" id="KW-1185">Reference proteome</keyword>
<reference evidence="7" key="1">
    <citation type="submission" date="2018-09" db="EMBL/GenBank/DDBJ databases">
        <authorList>
            <person name="Livingstone P.G."/>
            <person name="Whitworth D.E."/>
        </authorList>
    </citation>
    <scope>NUCLEOTIDE SEQUENCE [LARGE SCALE GENOMIC DNA]</scope>
    <source>
        <strain evidence="7">CA051B</strain>
    </source>
</reference>
<dbReference type="PROSITE" id="PS50600">
    <property type="entry name" value="ULP_PROTEASE"/>
    <property type="match status" value="1"/>
</dbReference>
<dbReference type="InterPro" id="IPR044613">
    <property type="entry name" value="Nep1/2-like"/>
</dbReference>
<keyword evidence="2" id="KW-0378">Hydrolase</keyword>
<dbReference type="PANTHER" id="PTHR46468:SF1">
    <property type="entry name" value="SENTRIN-SPECIFIC PROTEASE 8"/>
    <property type="match status" value="1"/>
</dbReference>
<keyword evidence="1" id="KW-0645">Protease</keyword>
<dbReference type="PANTHER" id="PTHR46468">
    <property type="entry name" value="SENTRIN-SPECIFIC PROTEASE 8"/>
    <property type="match status" value="1"/>
</dbReference>
<comment type="caution">
    <text evidence="6">The sequence shown here is derived from an EMBL/GenBank/DDBJ whole genome shotgun (WGS) entry which is preliminary data.</text>
</comment>
<evidence type="ECO:0000256" key="2">
    <source>
        <dbReference type="ARBA" id="ARBA00022801"/>
    </source>
</evidence>
<evidence type="ECO:0000313" key="6">
    <source>
        <dbReference type="EMBL" id="RKH63849.1"/>
    </source>
</evidence>
<dbReference type="GO" id="GO:0008234">
    <property type="term" value="F:cysteine-type peptidase activity"/>
    <property type="evidence" value="ECO:0007669"/>
    <property type="project" value="UniProtKB-KW"/>
</dbReference>
<organism evidence="6 7">
    <name type="scientific">Corallococcus llansteffanensis</name>
    <dbReference type="NCBI Taxonomy" id="2316731"/>
    <lineage>
        <taxon>Bacteria</taxon>
        <taxon>Pseudomonadati</taxon>
        <taxon>Myxococcota</taxon>
        <taxon>Myxococcia</taxon>
        <taxon>Myxococcales</taxon>
        <taxon>Cystobacterineae</taxon>
        <taxon>Myxococcaceae</taxon>
        <taxon>Corallococcus</taxon>
    </lineage>
</organism>
<protein>
    <recommendedName>
        <fullName evidence="5">Ubiquitin-like protease family profile domain-containing protein</fullName>
    </recommendedName>
</protein>
<evidence type="ECO:0000256" key="4">
    <source>
        <dbReference type="SAM" id="MobiDB-lite"/>
    </source>
</evidence>
<evidence type="ECO:0000259" key="5">
    <source>
        <dbReference type="PROSITE" id="PS50600"/>
    </source>
</evidence>
<evidence type="ECO:0000256" key="1">
    <source>
        <dbReference type="ARBA" id="ARBA00022670"/>
    </source>
</evidence>
<feature type="domain" description="Ubiquitin-like protease family profile" evidence="5">
    <location>
        <begin position="87"/>
        <end position="255"/>
    </location>
</feature>
<dbReference type="EMBL" id="RAWB01000058">
    <property type="protein sequence ID" value="RKH63849.1"/>
    <property type="molecule type" value="Genomic_DNA"/>
</dbReference>
<feature type="compositionally biased region" description="Pro residues" evidence="4">
    <location>
        <begin position="26"/>
        <end position="48"/>
    </location>
</feature>
<dbReference type="InterPro" id="IPR038765">
    <property type="entry name" value="Papain-like_cys_pep_sf"/>
</dbReference>
<name>A0A3A8Q584_9BACT</name>
<gene>
    <name evidence="6" type="ORF">D7V93_08245</name>
</gene>
<keyword evidence="3" id="KW-0788">Thiol protease</keyword>
<proteinExistence type="predicted"/>
<evidence type="ECO:0000313" key="7">
    <source>
        <dbReference type="Proteomes" id="UP000272888"/>
    </source>
</evidence>
<dbReference type="InterPro" id="IPR003653">
    <property type="entry name" value="Peptidase_C48_C"/>
</dbReference>
<dbReference type="Proteomes" id="UP000272888">
    <property type="component" value="Unassembled WGS sequence"/>
</dbReference>